<dbReference type="Proteomes" id="UP000235786">
    <property type="component" value="Unassembled WGS sequence"/>
</dbReference>
<evidence type="ECO:0000313" key="2">
    <source>
        <dbReference type="EMBL" id="PMD38708.1"/>
    </source>
</evidence>
<evidence type="ECO:0000259" key="1">
    <source>
        <dbReference type="Pfam" id="PF06985"/>
    </source>
</evidence>
<reference evidence="2 3" key="1">
    <citation type="submission" date="2016-04" db="EMBL/GenBank/DDBJ databases">
        <title>A degradative enzymes factory behind the ericoid mycorrhizal symbiosis.</title>
        <authorList>
            <consortium name="DOE Joint Genome Institute"/>
            <person name="Martino E."/>
            <person name="Morin E."/>
            <person name="Grelet G."/>
            <person name="Kuo A."/>
            <person name="Kohler A."/>
            <person name="Daghino S."/>
            <person name="Barry K."/>
            <person name="Choi C."/>
            <person name="Cichocki N."/>
            <person name="Clum A."/>
            <person name="Copeland A."/>
            <person name="Hainaut M."/>
            <person name="Haridas S."/>
            <person name="Labutti K."/>
            <person name="Lindquist E."/>
            <person name="Lipzen A."/>
            <person name="Khouja H.-R."/>
            <person name="Murat C."/>
            <person name="Ohm R."/>
            <person name="Olson A."/>
            <person name="Spatafora J."/>
            <person name="Veneault-Fourrey C."/>
            <person name="Henrissat B."/>
            <person name="Grigoriev I."/>
            <person name="Martin F."/>
            <person name="Perotto S."/>
        </authorList>
    </citation>
    <scope>NUCLEOTIDE SEQUENCE [LARGE SCALE GENOMIC DNA]</scope>
    <source>
        <strain evidence="2 3">F</strain>
    </source>
</reference>
<dbReference type="Pfam" id="PF06985">
    <property type="entry name" value="HET"/>
    <property type="match status" value="1"/>
</dbReference>
<dbReference type="InterPro" id="IPR010730">
    <property type="entry name" value="HET"/>
</dbReference>
<sequence>MFSESKLVRYDYEALTGSDKIRTIHLHATKDRIECSIQQISVTEGGYQALSYVWGSEETPFKAVIIDANKQELGYVPLTENLQSALCDLRDALEIKNKVFRIDEICINREGDEKSNQVAMMGDIYQNESRAISYVSPAVPDEKEQAGICLLQRLDKHFELNYDFIYGNYNLRNIIQTILELPVQEIPEDLQVSGEESEEDVGRHVKQSWRWLYQVANDKSMQRLWIVQDQLLNRQIIMLHGPSILFWDAVAAMNILFHLSTLPSRYQELELHCQTTSRPH</sequence>
<gene>
    <name evidence="2" type="ORF">L207DRAFT_584105</name>
</gene>
<dbReference type="InterPro" id="IPR052895">
    <property type="entry name" value="HetReg/Transcr_Mod"/>
</dbReference>
<feature type="domain" description="Heterokaryon incompatibility" evidence="1">
    <location>
        <begin position="47"/>
        <end position="228"/>
    </location>
</feature>
<name>A0A2J6RJM5_HYAVF</name>
<keyword evidence="3" id="KW-1185">Reference proteome</keyword>
<proteinExistence type="predicted"/>
<dbReference type="AlphaFoldDB" id="A0A2J6RJM5"/>
<dbReference type="PANTHER" id="PTHR24148">
    <property type="entry name" value="ANKYRIN REPEAT DOMAIN-CONTAINING PROTEIN 39 HOMOLOG-RELATED"/>
    <property type="match status" value="1"/>
</dbReference>
<protein>
    <recommendedName>
        <fullName evidence="1">Heterokaryon incompatibility domain-containing protein</fullName>
    </recommendedName>
</protein>
<dbReference type="PANTHER" id="PTHR24148:SF64">
    <property type="entry name" value="HETEROKARYON INCOMPATIBILITY DOMAIN-CONTAINING PROTEIN"/>
    <property type="match status" value="1"/>
</dbReference>
<dbReference type="OrthoDB" id="194358at2759"/>
<dbReference type="EMBL" id="KZ613947">
    <property type="protein sequence ID" value="PMD38708.1"/>
    <property type="molecule type" value="Genomic_DNA"/>
</dbReference>
<accession>A0A2J6RJM5</accession>
<organism evidence="2 3">
    <name type="scientific">Hyaloscypha variabilis (strain UAMH 11265 / GT02V1 / F)</name>
    <name type="common">Meliniomyces variabilis</name>
    <dbReference type="NCBI Taxonomy" id="1149755"/>
    <lineage>
        <taxon>Eukaryota</taxon>
        <taxon>Fungi</taxon>
        <taxon>Dikarya</taxon>
        <taxon>Ascomycota</taxon>
        <taxon>Pezizomycotina</taxon>
        <taxon>Leotiomycetes</taxon>
        <taxon>Helotiales</taxon>
        <taxon>Hyaloscyphaceae</taxon>
        <taxon>Hyaloscypha</taxon>
        <taxon>Hyaloscypha variabilis</taxon>
    </lineage>
</organism>
<evidence type="ECO:0000313" key="3">
    <source>
        <dbReference type="Proteomes" id="UP000235786"/>
    </source>
</evidence>